<dbReference type="EMBL" id="DSAC01000080">
    <property type="protein sequence ID" value="HHO74284.1"/>
    <property type="molecule type" value="Genomic_DNA"/>
</dbReference>
<evidence type="ECO:0000256" key="1">
    <source>
        <dbReference type="ARBA" id="ARBA00023239"/>
    </source>
</evidence>
<dbReference type="GO" id="GO:0008932">
    <property type="term" value="F:lytic endotransglycosylase activity"/>
    <property type="evidence" value="ECO:0007669"/>
    <property type="project" value="UniProtKB-UniRule"/>
</dbReference>
<evidence type="ECO:0000256" key="3">
    <source>
        <dbReference type="HAMAP-Rule" id="MF_02071"/>
    </source>
</evidence>
<dbReference type="Gene3D" id="2.40.40.10">
    <property type="entry name" value="RlpA-like domain"/>
    <property type="match status" value="1"/>
</dbReference>
<evidence type="ECO:0000313" key="6">
    <source>
        <dbReference type="EMBL" id="HHO74284.1"/>
    </source>
</evidence>
<dbReference type="AlphaFoldDB" id="A0A7C5SYT9"/>
<dbReference type="CDD" id="cd22268">
    <property type="entry name" value="DPBB_RlpA-like"/>
    <property type="match status" value="1"/>
</dbReference>
<sequence>MWLLLLVVFLSGCTVVIKDREPISQRERGRVTGPLRAYCPSKIETVGFYCTGNRAYSNLVQAGSRVRVYSQSTGKSITIAVYRRDDVNGVCVPERFESLLGRAPFRAVLGVERCGLDGNTVCPPVIRGMASWYGYLHHGRESAYGIIFDKDGMYAAHRELPLGTLLRVRNLKNGREVEVKVIDRGPFKEGRVLDLSEGAARKLGMIGDGEVPVEAVVLRCGD</sequence>
<keyword evidence="1 3" id="KW-0456">Lyase</keyword>
<dbReference type="InterPro" id="IPR034718">
    <property type="entry name" value="RlpA"/>
</dbReference>
<evidence type="ECO:0000256" key="2">
    <source>
        <dbReference type="ARBA" id="ARBA00023316"/>
    </source>
</evidence>
<dbReference type="InterPro" id="IPR012997">
    <property type="entry name" value="RplA"/>
</dbReference>
<name>A0A7C5SYT9_9AQUI</name>
<feature type="domain" description="RlpA-like protein double-psi beta-barrel" evidence="5">
    <location>
        <begin position="127"/>
        <end position="214"/>
    </location>
</feature>
<dbReference type="InterPro" id="IPR036908">
    <property type="entry name" value="RlpA-like_sf"/>
</dbReference>
<dbReference type="HAMAP" id="MF_02071">
    <property type="entry name" value="RlpA"/>
    <property type="match status" value="1"/>
</dbReference>
<evidence type="ECO:0000259" key="5">
    <source>
        <dbReference type="Pfam" id="PF03330"/>
    </source>
</evidence>
<dbReference type="SUPFAM" id="SSF50685">
    <property type="entry name" value="Barwin-like endoglucanases"/>
    <property type="match status" value="1"/>
</dbReference>
<gene>
    <name evidence="3" type="primary">rlpA</name>
    <name evidence="6" type="ORF">ENN04_06585</name>
</gene>
<protein>
    <recommendedName>
        <fullName evidence="3">Probable endolytic peptidoglycan transglycosylase RlpA</fullName>
        <ecNumber evidence="3">4.2.2.-</ecNumber>
    </recommendedName>
</protein>
<comment type="function">
    <text evidence="3">Lytic transglycosylase with a strong preference for naked glycan strands that lack stem peptides.</text>
</comment>
<comment type="similarity">
    <text evidence="3 4">Belongs to the RlpA family.</text>
</comment>
<reference evidence="6" key="1">
    <citation type="journal article" date="2020" name="mSystems">
        <title>Genome- and Community-Level Interaction Insights into Carbon Utilization and Element Cycling Functions of Hydrothermarchaeota in Hydrothermal Sediment.</title>
        <authorList>
            <person name="Zhou Z."/>
            <person name="Liu Y."/>
            <person name="Xu W."/>
            <person name="Pan J."/>
            <person name="Luo Z.H."/>
            <person name="Li M."/>
        </authorList>
    </citation>
    <scope>NUCLEOTIDE SEQUENCE [LARGE SCALE GENOMIC DNA]</scope>
    <source>
        <strain evidence="6">SpSt-114</strain>
    </source>
</reference>
<organism evidence="6">
    <name type="scientific">Thermocrinis ruber</name>
    <dbReference type="NCBI Taxonomy" id="75906"/>
    <lineage>
        <taxon>Bacteria</taxon>
        <taxon>Pseudomonadati</taxon>
        <taxon>Aquificota</taxon>
        <taxon>Aquificia</taxon>
        <taxon>Aquificales</taxon>
        <taxon>Aquificaceae</taxon>
        <taxon>Thermocrinis</taxon>
    </lineage>
</organism>
<evidence type="ECO:0000256" key="4">
    <source>
        <dbReference type="RuleBase" id="RU003495"/>
    </source>
</evidence>
<dbReference type="PANTHER" id="PTHR34183:SF1">
    <property type="entry name" value="ENDOLYTIC PEPTIDOGLYCAN TRANSGLYCOSYLASE RLPA"/>
    <property type="match status" value="1"/>
</dbReference>
<accession>A0A7C5SYT9</accession>
<dbReference type="EC" id="4.2.2.-" evidence="3"/>
<dbReference type="GO" id="GO:0000270">
    <property type="term" value="P:peptidoglycan metabolic process"/>
    <property type="evidence" value="ECO:0007669"/>
    <property type="project" value="UniProtKB-UniRule"/>
</dbReference>
<dbReference type="GO" id="GO:0071555">
    <property type="term" value="P:cell wall organization"/>
    <property type="evidence" value="ECO:0007669"/>
    <property type="project" value="UniProtKB-KW"/>
</dbReference>
<proteinExistence type="inferred from homology"/>
<comment type="caution">
    <text evidence="6">The sequence shown here is derived from an EMBL/GenBank/DDBJ whole genome shotgun (WGS) entry which is preliminary data.</text>
</comment>
<keyword evidence="2 3" id="KW-0961">Cell wall biogenesis/degradation</keyword>
<dbReference type="InterPro" id="IPR009009">
    <property type="entry name" value="RlpA-like_DPBB"/>
</dbReference>
<dbReference type="PANTHER" id="PTHR34183">
    <property type="entry name" value="ENDOLYTIC PEPTIDOGLYCAN TRANSGLYCOSYLASE RLPA"/>
    <property type="match status" value="1"/>
</dbReference>
<dbReference type="NCBIfam" id="TIGR00413">
    <property type="entry name" value="rlpA"/>
    <property type="match status" value="1"/>
</dbReference>
<dbReference type="Pfam" id="PF03330">
    <property type="entry name" value="DPBB_1"/>
    <property type="match status" value="1"/>
</dbReference>